<organism evidence="12 13">
    <name type="scientific">Streptomyces indicus</name>
    <dbReference type="NCBI Taxonomy" id="417292"/>
    <lineage>
        <taxon>Bacteria</taxon>
        <taxon>Bacillati</taxon>
        <taxon>Actinomycetota</taxon>
        <taxon>Actinomycetes</taxon>
        <taxon>Kitasatosporales</taxon>
        <taxon>Streptomycetaceae</taxon>
        <taxon>Streptomyces</taxon>
    </lineage>
</organism>
<keyword evidence="7" id="KW-0067">ATP-binding</keyword>
<name>A0A1G8UYT9_9ACTN</name>
<evidence type="ECO:0000256" key="8">
    <source>
        <dbReference type="ARBA" id="ARBA00023012"/>
    </source>
</evidence>
<feature type="transmembrane region" description="Helical" evidence="9">
    <location>
        <begin position="18"/>
        <end position="40"/>
    </location>
</feature>
<evidence type="ECO:0000259" key="10">
    <source>
        <dbReference type="Pfam" id="PF02518"/>
    </source>
</evidence>
<dbReference type="OrthoDB" id="227596at2"/>
<dbReference type="Pfam" id="PF07730">
    <property type="entry name" value="HisKA_3"/>
    <property type="match status" value="1"/>
</dbReference>
<dbReference type="GO" id="GO:0000155">
    <property type="term" value="F:phosphorelay sensor kinase activity"/>
    <property type="evidence" value="ECO:0007669"/>
    <property type="project" value="InterPro"/>
</dbReference>
<dbReference type="InterPro" id="IPR011712">
    <property type="entry name" value="Sig_transdc_His_kin_sub3_dim/P"/>
</dbReference>
<feature type="transmembrane region" description="Helical" evidence="9">
    <location>
        <begin position="147"/>
        <end position="170"/>
    </location>
</feature>
<evidence type="ECO:0000256" key="4">
    <source>
        <dbReference type="ARBA" id="ARBA00022679"/>
    </source>
</evidence>
<keyword evidence="9" id="KW-0812">Transmembrane</keyword>
<evidence type="ECO:0000256" key="3">
    <source>
        <dbReference type="ARBA" id="ARBA00022553"/>
    </source>
</evidence>
<evidence type="ECO:0000256" key="5">
    <source>
        <dbReference type="ARBA" id="ARBA00022741"/>
    </source>
</evidence>
<dbReference type="AlphaFoldDB" id="A0A1G8UYT9"/>
<dbReference type="Proteomes" id="UP000199155">
    <property type="component" value="Unassembled WGS sequence"/>
</dbReference>
<feature type="transmembrane region" description="Helical" evidence="9">
    <location>
        <begin position="96"/>
        <end position="116"/>
    </location>
</feature>
<keyword evidence="8" id="KW-0902">Two-component regulatory system</keyword>
<dbReference type="Pfam" id="PF02518">
    <property type="entry name" value="HATPase_c"/>
    <property type="match status" value="1"/>
</dbReference>
<dbReference type="InterPro" id="IPR050482">
    <property type="entry name" value="Sensor_HK_TwoCompSys"/>
</dbReference>
<keyword evidence="13" id="KW-1185">Reference proteome</keyword>
<keyword evidence="6 12" id="KW-0418">Kinase</keyword>
<proteinExistence type="predicted"/>
<keyword evidence="9" id="KW-0472">Membrane</keyword>
<dbReference type="EMBL" id="FNFF01000001">
    <property type="protein sequence ID" value="SDJ58988.1"/>
    <property type="molecule type" value="Genomic_DNA"/>
</dbReference>
<dbReference type="CDD" id="cd16917">
    <property type="entry name" value="HATPase_UhpB-NarQ-NarX-like"/>
    <property type="match status" value="1"/>
</dbReference>
<evidence type="ECO:0000256" key="1">
    <source>
        <dbReference type="ARBA" id="ARBA00000085"/>
    </source>
</evidence>
<dbReference type="STRING" id="417292.SAMN05421806_1011148"/>
<dbReference type="GO" id="GO:0046983">
    <property type="term" value="F:protein dimerization activity"/>
    <property type="evidence" value="ECO:0007669"/>
    <property type="project" value="InterPro"/>
</dbReference>
<dbReference type="PANTHER" id="PTHR24421">
    <property type="entry name" value="NITRATE/NITRITE SENSOR PROTEIN NARX-RELATED"/>
    <property type="match status" value="1"/>
</dbReference>
<dbReference type="RefSeq" id="WP_093607499.1">
    <property type="nucleotide sequence ID" value="NZ_FNFF01000001.1"/>
</dbReference>
<evidence type="ECO:0000256" key="6">
    <source>
        <dbReference type="ARBA" id="ARBA00022777"/>
    </source>
</evidence>
<evidence type="ECO:0000256" key="2">
    <source>
        <dbReference type="ARBA" id="ARBA00012438"/>
    </source>
</evidence>
<dbReference type="PANTHER" id="PTHR24421:SF10">
    <property type="entry name" value="NITRATE_NITRITE SENSOR PROTEIN NARQ"/>
    <property type="match status" value="1"/>
</dbReference>
<dbReference type="Gene3D" id="1.20.5.1930">
    <property type="match status" value="1"/>
</dbReference>
<feature type="transmembrane region" description="Helical" evidence="9">
    <location>
        <begin position="72"/>
        <end position="90"/>
    </location>
</feature>
<dbReference type="SUPFAM" id="SSF55874">
    <property type="entry name" value="ATPase domain of HSP90 chaperone/DNA topoisomerase II/histidine kinase"/>
    <property type="match status" value="1"/>
</dbReference>
<feature type="transmembrane region" description="Helical" evidence="9">
    <location>
        <begin position="123"/>
        <end position="141"/>
    </location>
</feature>
<feature type="transmembrane region" description="Helical" evidence="9">
    <location>
        <begin position="46"/>
        <end position="65"/>
    </location>
</feature>
<keyword evidence="5" id="KW-0547">Nucleotide-binding</keyword>
<dbReference type="GO" id="GO:0016020">
    <property type="term" value="C:membrane"/>
    <property type="evidence" value="ECO:0007669"/>
    <property type="project" value="InterPro"/>
</dbReference>
<dbReference type="GO" id="GO:0005524">
    <property type="term" value="F:ATP binding"/>
    <property type="evidence" value="ECO:0007669"/>
    <property type="project" value="UniProtKB-KW"/>
</dbReference>
<accession>A0A1G8UYT9</accession>
<dbReference type="EC" id="2.7.13.3" evidence="2"/>
<dbReference type="InterPro" id="IPR036890">
    <property type="entry name" value="HATPase_C_sf"/>
</dbReference>
<feature type="domain" description="Signal transduction histidine kinase subgroup 3 dimerisation and phosphoacceptor" evidence="11">
    <location>
        <begin position="191"/>
        <end position="256"/>
    </location>
</feature>
<comment type="catalytic activity">
    <reaction evidence="1">
        <text>ATP + protein L-histidine = ADP + protein N-phospho-L-histidine.</text>
        <dbReference type="EC" id="2.7.13.3"/>
    </reaction>
</comment>
<keyword evidence="3" id="KW-0597">Phosphoprotein</keyword>
<protein>
    <recommendedName>
        <fullName evidence="2">histidine kinase</fullName>
        <ecNumber evidence="2">2.7.13.3</ecNumber>
    </recommendedName>
</protein>
<feature type="domain" description="Histidine kinase/HSP90-like ATPase" evidence="10">
    <location>
        <begin position="301"/>
        <end position="387"/>
    </location>
</feature>
<sequence length="391" mass="40840">MSGVPPPRPAAVRPRRAAVVEAAVWCAGLAYPVLLAVAALHEPEPTGARLIPSALLGVLLVPLLLRRPLPALVLLVAGSFAATVLAPERYPQAAQGWQIAYLQALFTDVAVGFTAATRARRTGLAAAALAGVTQVAAVPYYRSGADVTVTTVLTLLLALATAWLVGNSVAERSRYARTLRDQAAAQAVTAERLRIARELHDMVAHSIGIIAIQAGMGRRVIGTQPQEAGNALAAIESTSRETLSGLRRMLGALRQSEGAPLDPAPGLADLDRLVTAAGDAGVRVKLRTTGRPRPLPPDLELAAYRVVQEALTNVVRHAGVPDCEVTVGHGEAELSVEVTDGGRGAAVGAEGYGIVGMRERVALLHGVFEAGPRPEGGFRVAARLPVPEEER</sequence>
<evidence type="ECO:0000313" key="13">
    <source>
        <dbReference type="Proteomes" id="UP000199155"/>
    </source>
</evidence>
<keyword evidence="9" id="KW-1133">Transmembrane helix</keyword>
<dbReference type="InterPro" id="IPR003594">
    <property type="entry name" value="HATPase_dom"/>
</dbReference>
<reference evidence="12 13" key="1">
    <citation type="submission" date="2016-10" db="EMBL/GenBank/DDBJ databases">
        <authorList>
            <person name="de Groot N.N."/>
        </authorList>
    </citation>
    <scope>NUCLEOTIDE SEQUENCE [LARGE SCALE GENOMIC DNA]</scope>
    <source>
        <strain evidence="12 13">CGMCC 4.5727</strain>
    </source>
</reference>
<evidence type="ECO:0000259" key="11">
    <source>
        <dbReference type="Pfam" id="PF07730"/>
    </source>
</evidence>
<evidence type="ECO:0000256" key="9">
    <source>
        <dbReference type="SAM" id="Phobius"/>
    </source>
</evidence>
<evidence type="ECO:0000256" key="7">
    <source>
        <dbReference type="ARBA" id="ARBA00022840"/>
    </source>
</evidence>
<dbReference type="Gene3D" id="3.30.565.10">
    <property type="entry name" value="Histidine kinase-like ATPase, C-terminal domain"/>
    <property type="match status" value="1"/>
</dbReference>
<keyword evidence="4" id="KW-0808">Transferase</keyword>
<gene>
    <name evidence="12" type="ORF">SAMN05421806_1011148</name>
</gene>
<evidence type="ECO:0000313" key="12">
    <source>
        <dbReference type="EMBL" id="SDJ58988.1"/>
    </source>
</evidence>